<dbReference type="CDD" id="cd16352">
    <property type="entry name" value="CheD"/>
    <property type="match status" value="1"/>
</dbReference>
<dbReference type="Proteomes" id="UP000515856">
    <property type="component" value="Chromosome"/>
</dbReference>
<comment type="function">
    <text evidence="3">Probably deamidates glutamine residues to glutamate on methyl-accepting chemotaxis receptors (MCPs), playing an important role in chemotaxis.</text>
</comment>
<dbReference type="InterPro" id="IPR038592">
    <property type="entry name" value="CheD-like_sf"/>
</dbReference>
<evidence type="ECO:0000313" key="5">
    <source>
        <dbReference type="Proteomes" id="UP000515856"/>
    </source>
</evidence>
<name>A0A7G9GNG1_9FIRM</name>
<dbReference type="KEGG" id="ehn:H9Q80_19255"/>
<evidence type="ECO:0000256" key="1">
    <source>
        <dbReference type="ARBA" id="ARBA00022500"/>
    </source>
</evidence>
<evidence type="ECO:0000256" key="2">
    <source>
        <dbReference type="ARBA" id="ARBA00022801"/>
    </source>
</evidence>
<dbReference type="RefSeq" id="WP_117453063.1">
    <property type="nucleotide sequence ID" value="NZ_CP060636.1"/>
</dbReference>
<accession>A0A7G9GNG1</accession>
<sequence length="159" mass="17108">MSNLFTVGIGDACIIKMPDVLVTYALGSCVGVCLYDFRNHIAGMVHILLPSRHDIQNSNEYKFADSGISKLLEQMLQQGANKKSIVAKIAGGAEMFSTYGLQSSGIGLKNVEAVIKVLKTAGIPIVAQDTGKNFGRSIWFKAKDGSLEVKTVNHGTYVI</sequence>
<evidence type="ECO:0000313" key="4">
    <source>
        <dbReference type="EMBL" id="QNM12343.1"/>
    </source>
</evidence>
<dbReference type="HAMAP" id="MF_01440">
    <property type="entry name" value="CheD"/>
    <property type="match status" value="1"/>
</dbReference>
<dbReference type="Gene3D" id="3.30.1330.200">
    <property type="match status" value="1"/>
</dbReference>
<comment type="catalytic activity">
    <reaction evidence="3">
        <text>L-glutaminyl-[protein] + H2O = L-glutamyl-[protein] + NH4(+)</text>
        <dbReference type="Rhea" id="RHEA:16441"/>
        <dbReference type="Rhea" id="RHEA-COMP:10207"/>
        <dbReference type="Rhea" id="RHEA-COMP:10208"/>
        <dbReference type="ChEBI" id="CHEBI:15377"/>
        <dbReference type="ChEBI" id="CHEBI:28938"/>
        <dbReference type="ChEBI" id="CHEBI:29973"/>
        <dbReference type="ChEBI" id="CHEBI:30011"/>
        <dbReference type="EC" id="3.5.1.44"/>
    </reaction>
</comment>
<protein>
    <recommendedName>
        <fullName evidence="3">Probable chemoreceptor glutamine deamidase CheD</fullName>
        <ecNumber evidence="3">3.5.1.44</ecNumber>
    </recommendedName>
</protein>
<dbReference type="GO" id="GO:0050568">
    <property type="term" value="F:protein-glutamine glutaminase activity"/>
    <property type="evidence" value="ECO:0007669"/>
    <property type="project" value="UniProtKB-UniRule"/>
</dbReference>
<dbReference type="SUPFAM" id="SSF64438">
    <property type="entry name" value="CNF1/YfiH-like putative cysteine hydrolases"/>
    <property type="match status" value="1"/>
</dbReference>
<dbReference type="PANTHER" id="PTHR35147:SF1">
    <property type="entry name" value="CHEMORECEPTOR GLUTAMINE DEAMIDASE CHED-RELATED"/>
    <property type="match status" value="1"/>
</dbReference>
<reference evidence="4 5" key="1">
    <citation type="submission" date="2020-08" db="EMBL/GenBank/DDBJ databases">
        <authorList>
            <person name="Liu C."/>
            <person name="Sun Q."/>
        </authorList>
    </citation>
    <scope>NUCLEOTIDE SEQUENCE [LARGE SCALE GENOMIC DNA]</scope>
    <source>
        <strain evidence="4 5">NSJ-61</strain>
    </source>
</reference>
<dbReference type="EMBL" id="CP060636">
    <property type="protein sequence ID" value="QNM12343.1"/>
    <property type="molecule type" value="Genomic_DNA"/>
</dbReference>
<keyword evidence="1 3" id="KW-0145">Chemotaxis</keyword>
<dbReference type="Pfam" id="PF03975">
    <property type="entry name" value="CheD"/>
    <property type="match status" value="1"/>
</dbReference>
<organism evidence="4 5">
    <name type="scientific">[Eubacterium] hominis</name>
    <dbReference type="NCBI Taxonomy" id="2764325"/>
    <lineage>
        <taxon>Bacteria</taxon>
        <taxon>Bacillati</taxon>
        <taxon>Bacillota</taxon>
        <taxon>Erysipelotrichia</taxon>
        <taxon>Erysipelotrichales</taxon>
        <taxon>Erysipelotrichaceae</taxon>
        <taxon>Amedibacillus</taxon>
    </lineage>
</organism>
<comment type="similarity">
    <text evidence="3">Belongs to the CheD family.</text>
</comment>
<dbReference type="PANTHER" id="PTHR35147">
    <property type="entry name" value="CHEMORECEPTOR GLUTAMINE DEAMIDASE CHED-RELATED"/>
    <property type="match status" value="1"/>
</dbReference>
<keyword evidence="2 3" id="KW-0378">Hydrolase</keyword>
<gene>
    <name evidence="3" type="primary">cheD</name>
    <name evidence="4" type="ORF">H9Q80_19255</name>
</gene>
<keyword evidence="5" id="KW-1185">Reference proteome</keyword>
<dbReference type="EC" id="3.5.1.44" evidence="3"/>
<dbReference type="InterPro" id="IPR005659">
    <property type="entry name" value="Chemorcpt_Glu_NH3ase_CheD"/>
</dbReference>
<proteinExistence type="inferred from homology"/>
<evidence type="ECO:0000256" key="3">
    <source>
        <dbReference type="HAMAP-Rule" id="MF_01440"/>
    </source>
</evidence>
<dbReference type="InterPro" id="IPR011324">
    <property type="entry name" value="Cytotoxic_necrot_fac-like_cat"/>
</dbReference>
<dbReference type="AlphaFoldDB" id="A0A7G9GNG1"/>
<dbReference type="GO" id="GO:0006935">
    <property type="term" value="P:chemotaxis"/>
    <property type="evidence" value="ECO:0007669"/>
    <property type="project" value="UniProtKB-UniRule"/>
</dbReference>